<evidence type="ECO:0000256" key="2">
    <source>
        <dbReference type="ARBA" id="ARBA00012682"/>
    </source>
</evidence>
<dbReference type="InterPro" id="IPR019831">
    <property type="entry name" value="Mn/Fe_SOD_N"/>
</dbReference>
<dbReference type="InterPro" id="IPR036324">
    <property type="entry name" value="Mn/Fe_SOD_N_sf"/>
</dbReference>
<accession>A0A917USI7</accession>
<feature type="coiled-coil region" evidence="5">
    <location>
        <begin position="68"/>
        <end position="95"/>
    </location>
</feature>
<dbReference type="SUPFAM" id="SSF54719">
    <property type="entry name" value="Fe,Mn superoxide dismutase (SOD), C-terminal domain"/>
    <property type="match status" value="1"/>
</dbReference>
<dbReference type="Proteomes" id="UP000658382">
    <property type="component" value="Unassembled WGS sequence"/>
</dbReference>
<feature type="region of interest" description="Disordered" evidence="6">
    <location>
        <begin position="100"/>
        <end position="127"/>
    </location>
</feature>
<evidence type="ECO:0000259" key="8">
    <source>
        <dbReference type="Pfam" id="PF02777"/>
    </source>
</evidence>
<evidence type="ECO:0000256" key="6">
    <source>
        <dbReference type="SAM" id="MobiDB-lite"/>
    </source>
</evidence>
<dbReference type="GO" id="GO:0004784">
    <property type="term" value="F:superoxide dismutase activity"/>
    <property type="evidence" value="ECO:0007669"/>
    <property type="project" value="UniProtKB-EC"/>
</dbReference>
<dbReference type="Pfam" id="PF00081">
    <property type="entry name" value="Sod_Fe_N"/>
    <property type="match status" value="1"/>
</dbReference>
<gene>
    <name evidence="9" type="primary">sodF</name>
    <name evidence="9" type="ORF">GCM10007063_00470</name>
</gene>
<comment type="caution">
    <text evidence="9">The sequence shown here is derived from an EMBL/GenBank/DDBJ whole genome shotgun (WGS) entry which is preliminary data.</text>
</comment>
<reference evidence="9" key="2">
    <citation type="submission" date="2020-09" db="EMBL/GenBank/DDBJ databases">
        <authorList>
            <person name="Sun Q."/>
            <person name="Ohkuma M."/>
        </authorList>
    </citation>
    <scope>NUCLEOTIDE SEQUENCE</scope>
    <source>
        <strain evidence="9">JCM 12580</strain>
    </source>
</reference>
<proteinExistence type="inferred from homology"/>
<evidence type="ECO:0000256" key="1">
    <source>
        <dbReference type="ARBA" id="ARBA00008714"/>
    </source>
</evidence>
<evidence type="ECO:0000256" key="4">
    <source>
        <dbReference type="ARBA" id="ARBA00023002"/>
    </source>
</evidence>
<keyword evidence="4" id="KW-0560">Oxidoreductase</keyword>
<reference evidence="9" key="1">
    <citation type="journal article" date="2014" name="Int. J. Syst. Evol. Microbiol.">
        <title>Complete genome sequence of Corynebacterium casei LMG S-19264T (=DSM 44701T), isolated from a smear-ripened cheese.</title>
        <authorList>
            <consortium name="US DOE Joint Genome Institute (JGI-PGF)"/>
            <person name="Walter F."/>
            <person name="Albersmeier A."/>
            <person name="Kalinowski J."/>
            <person name="Ruckert C."/>
        </authorList>
    </citation>
    <scope>NUCLEOTIDE SEQUENCE</scope>
    <source>
        <strain evidence="9">JCM 12580</strain>
    </source>
</reference>
<keyword evidence="5" id="KW-0175">Coiled coil</keyword>
<dbReference type="InterPro" id="IPR050265">
    <property type="entry name" value="Fe/Mn_Superoxide_Dismutase"/>
</dbReference>
<evidence type="ECO:0000313" key="10">
    <source>
        <dbReference type="Proteomes" id="UP000658382"/>
    </source>
</evidence>
<sequence>MTMQSTEANWLDRLEEWTEKCEQLVGSLDSRSDQLPDENIDTNEWKNRFQELRDKVGIYRDQLHEEGIADAAAKLDSLNAEAHQLKSEFTQVMERDRFNGLSDDNAYDASDEDRKSTTEVPIGGHTLPPLPYDYNALEPHINEEIMRLHHDSHHQGYVDGLNKAEKEMQKARKNGDFSLIRHWEDEAAFNGAGHYLHTIFWENMSPDGGGKPHGEIAKEIKQTFGDFNKFKEHFSKAAENVQAVGWAILVWSPRSHRTEILQAKKHQNLTQQDVIPLLVLDVWEHAYYLQYYNKRKDYIDAWWNVVCWNSVNQRFSEVRKVKWKPY</sequence>
<comment type="similarity">
    <text evidence="1">Belongs to the iron/manganese superoxide dismutase family.</text>
</comment>
<dbReference type="InterPro" id="IPR019833">
    <property type="entry name" value="Mn/Fe_SOD_BS"/>
</dbReference>
<feature type="domain" description="Manganese/iron superoxide dismutase N-terminal" evidence="7">
    <location>
        <begin position="125"/>
        <end position="205"/>
    </location>
</feature>
<dbReference type="GO" id="GO:0046872">
    <property type="term" value="F:metal ion binding"/>
    <property type="evidence" value="ECO:0007669"/>
    <property type="project" value="UniProtKB-KW"/>
</dbReference>
<dbReference type="InterPro" id="IPR036314">
    <property type="entry name" value="SOD_C_sf"/>
</dbReference>
<dbReference type="AlphaFoldDB" id="A0A917USI7"/>
<evidence type="ECO:0000256" key="5">
    <source>
        <dbReference type="SAM" id="Coils"/>
    </source>
</evidence>
<evidence type="ECO:0000259" key="7">
    <source>
        <dbReference type="Pfam" id="PF00081"/>
    </source>
</evidence>
<keyword evidence="3" id="KW-0479">Metal-binding</keyword>
<keyword evidence="10" id="KW-1185">Reference proteome</keyword>
<evidence type="ECO:0000313" key="9">
    <source>
        <dbReference type="EMBL" id="GGJ81942.1"/>
    </source>
</evidence>
<dbReference type="FunFam" id="1.10.287.990:FF:000001">
    <property type="entry name" value="Superoxide dismutase"/>
    <property type="match status" value="1"/>
</dbReference>
<feature type="domain" description="Manganese/iron superoxide dismutase C-terminal" evidence="8">
    <location>
        <begin position="212"/>
        <end position="314"/>
    </location>
</feature>
<evidence type="ECO:0000256" key="3">
    <source>
        <dbReference type="ARBA" id="ARBA00022723"/>
    </source>
</evidence>
<dbReference type="PANTHER" id="PTHR11404:SF6">
    <property type="entry name" value="SUPEROXIDE DISMUTASE [MN], MITOCHONDRIAL"/>
    <property type="match status" value="1"/>
</dbReference>
<dbReference type="PRINTS" id="PR01703">
    <property type="entry name" value="MNSODISMTASE"/>
</dbReference>
<organism evidence="9 10">
    <name type="scientific">Lentibacillus kapialis</name>
    <dbReference type="NCBI Taxonomy" id="340214"/>
    <lineage>
        <taxon>Bacteria</taxon>
        <taxon>Bacillati</taxon>
        <taxon>Bacillota</taxon>
        <taxon>Bacilli</taxon>
        <taxon>Bacillales</taxon>
        <taxon>Bacillaceae</taxon>
        <taxon>Lentibacillus</taxon>
    </lineage>
</organism>
<dbReference type="Gene3D" id="3.55.40.20">
    <property type="entry name" value="Iron/manganese superoxide dismutase, C-terminal domain"/>
    <property type="match status" value="1"/>
</dbReference>
<dbReference type="InterPro" id="IPR001189">
    <property type="entry name" value="Mn/Fe_SOD"/>
</dbReference>
<dbReference type="PROSITE" id="PS00088">
    <property type="entry name" value="SOD_MN"/>
    <property type="match status" value="1"/>
</dbReference>
<dbReference type="SUPFAM" id="SSF46609">
    <property type="entry name" value="Fe,Mn superoxide dismutase (SOD), N-terminal domain"/>
    <property type="match status" value="1"/>
</dbReference>
<dbReference type="InterPro" id="IPR019832">
    <property type="entry name" value="Mn/Fe_SOD_C"/>
</dbReference>
<dbReference type="Pfam" id="PF02777">
    <property type="entry name" value="Sod_Fe_C"/>
    <property type="match status" value="1"/>
</dbReference>
<dbReference type="EC" id="1.15.1.1" evidence="2"/>
<name>A0A917USI7_9BACI</name>
<dbReference type="EMBL" id="BMNQ01000001">
    <property type="protein sequence ID" value="GGJ81942.1"/>
    <property type="molecule type" value="Genomic_DNA"/>
</dbReference>
<dbReference type="FunFam" id="3.55.40.20:FF:000004">
    <property type="entry name" value="Superoxide dismutase [Fe]"/>
    <property type="match status" value="1"/>
</dbReference>
<dbReference type="PANTHER" id="PTHR11404">
    <property type="entry name" value="SUPEROXIDE DISMUTASE 2"/>
    <property type="match status" value="1"/>
</dbReference>
<protein>
    <recommendedName>
        <fullName evidence="2">superoxide dismutase</fullName>
        <ecNumber evidence="2">1.15.1.1</ecNumber>
    </recommendedName>
</protein>
<dbReference type="Gene3D" id="1.10.287.990">
    <property type="entry name" value="Fe,Mn superoxide dismutase (SOD) domain"/>
    <property type="match status" value="1"/>
</dbReference>
<dbReference type="RefSeq" id="WP_188631039.1">
    <property type="nucleotide sequence ID" value="NZ_BMNQ01000001.1"/>
</dbReference>